<dbReference type="SUPFAM" id="SSF46955">
    <property type="entry name" value="Putative DNA-binding domain"/>
    <property type="match status" value="1"/>
</dbReference>
<organism evidence="2 3">
    <name type="scientific">Zophobihabitans entericus</name>
    <dbReference type="NCBI Taxonomy" id="1635327"/>
    <lineage>
        <taxon>Bacteria</taxon>
        <taxon>Pseudomonadati</taxon>
        <taxon>Pseudomonadota</taxon>
        <taxon>Gammaproteobacteria</taxon>
        <taxon>Orbales</taxon>
        <taxon>Orbaceae</taxon>
        <taxon>Zophobihabitans</taxon>
    </lineage>
</organism>
<dbReference type="InterPro" id="IPR009061">
    <property type="entry name" value="DNA-bd_dom_put_sf"/>
</dbReference>
<feature type="domain" description="HTH Mu-type" evidence="1">
    <location>
        <begin position="2"/>
        <end position="69"/>
    </location>
</feature>
<dbReference type="InterPro" id="IPR036388">
    <property type="entry name" value="WH-like_DNA-bd_sf"/>
</dbReference>
<dbReference type="EMBL" id="CP050253">
    <property type="protein sequence ID" value="QIQ22500.1"/>
    <property type="molecule type" value="Genomic_DNA"/>
</dbReference>
<protein>
    <submittedName>
        <fullName evidence="2">Putative DNA-binding transcriptional regulator</fullName>
    </submittedName>
</protein>
<name>A0A6G9IFW2_9GAMM</name>
<dbReference type="AlphaFoldDB" id="A0A6G9IFW2"/>
<dbReference type="Pfam" id="PF02316">
    <property type="entry name" value="HTH_Tnp_Mu_1"/>
    <property type="match status" value="1"/>
</dbReference>
<accession>A0A6G9IFW2</accession>
<sequence>MKKEWFTSKELIAVDGLPSTTQGINKRARAENWKRRKRTGVQGRGVEYHMSSFPEFIQNSLRLKEDPAIYSPHVKPLDVWVSVYQELTEAEQDLIFKWVLRYGIRELINLITHFDDKNKS</sequence>
<proteinExistence type="predicted"/>
<evidence type="ECO:0000313" key="2">
    <source>
        <dbReference type="EMBL" id="QIQ22500.1"/>
    </source>
</evidence>
<keyword evidence="2" id="KW-0238">DNA-binding</keyword>
<dbReference type="InterPro" id="IPR003314">
    <property type="entry name" value="Mu-type_HTH"/>
</dbReference>
<dbReference type="Proteomes" id="UP000501168">
    <property type="component" value="Chromosome"/>
</dbReference>
<evidence type="ECO:0000259" key="1">
    <source>
        <dbReference type="PROSITE" id="PS51702"/>
    </source>
</evidence>
<reference evidence="2 3" key="1">
    <citation type="submission" date="2020-03" db="EMBL/GenBank/DDBJ databases">
        <title>Complete genome sequence of Orbus sp. IPMB12 (BCRC 80908).</title>
        <authorList>
            <person name="Lo W.-S."/>
            <person name="Chang T.-H."/>
            <person name="Kuo C.-H."/>
        </authorList>
    </citation>
    <scope>NUCLEOTIDE SEQUENCE [LARGE SCALE GENOMIC DNA]</scope>
    <source>
        <strain evidence="2 3">IPMB12</strain>
    </source>
</reference>
<evidence type="ECO:0000313" key="3">
    <source>
        <dbReference type="Proteomes" id="UP000501168"/>
    </source>
</evidence>
<dbReference type="GO" id="GO:0003677">
    <property type="term" value="F:DNA binding"/>
    <property type="evidence" value="ECO:0007669"/>
    <property type="project" value="UniProtKB-KW"/>
</dbReference>
<gene>
    <name evidence="2" type="ORF">IPMB12_11575</name>
</gene>
<dbReference type="InParanoid" id="A0A6G9IFW2"/>
<dbReference type="Gene3D" id="1.10.10.10">
    <property type="entry name" value="Winged helix-like DNA-binding domain superfamily/Winged helix DNA-binding domain"/>
    <property type="match status" value="1"/>
</dbReference>
<dbReference type="PROSITE" id="PS51702">
    <property type="entry name" value="HTH_MU"/>
    <property type="match status" value="1"/>
</dbReference>
<dbReference type="KEGG" id="orb:IPMB12_11575"/>
<keyword evidence="3" id="KW-1185">Reference proteome</keyword>